<name>A0ABP9FFF8_9ACTN</name>
<dbReference type="RefSeq" id="WP_345582222.1">
    <property type="nucleotide sequence ID" value="NZ_BAABLV010000031.1"/>
</dbReference>
<dbReference type="InterPro" id="IPR035996">
    <property type="entry name" value="4pyrrol_Methylase_sf"/>
</dbReference>
<keyword evidence="10" id="KW-1185">Reference proteome</keyword>
<dbReference type="InterPro" id="IPR000878">
    <property type="entry name" value="4pyrrol_Mease"/>
</dbReference>
<evidence type="ECO:0000256" key="1">
    <source>
        <dbReference type="ARBA" id="ARBA00004953"/>
    </source>
</evidence>
<evidence type="ECO:0000256" key="4">
    <source>
        <dbReference type="ARBA" id="ARBA00022603"/>
    </source>
</evidence>
<evidence type="ECO:0000256" key="6">
    <source>
        <dbReference type="ARBA" id="ARBA00022691"/>
    </source>
</evidence>
<dbReference type="InterPro" id="IPR014777">
    <property type="entry name" value="4pyrrole_Mease_sub1"/>
</dbReference>
<protein>
    <submittedName>
        <fullName evidence="9">Precorrin-2 C(20)-methyltransferase</fullName>
    </submittedName>
</protein>
<keyword evidence="5" id="KW-0808">Transferase</keyword>
<gene>
    <name evidence="9" type="primary">cobI</name>
    <name evidence="9" type="ORF">GCM10025789_19010</name>
</gene>
<dbReference type="PANTHER" id="PTHR43467:SF2">
    <property type="entry name" value="COBALT-PRECORRIN-2 C(20)-METHYLTRANSFERASE"/>
    <property type="match status" value="1"/>
</dbReference>
<comment type="similarity">
    <text evidence="2 7">Belongs to the precorrin methyltransferase family.</text>
</comment>
<dbReference type="InterPro" id="IPR014776">
    <property type="entry name" value="4pyrrole_Mease_sub2"/>
</dbReference>
<dbReference type="Proteomes" id="UP001501521">
    <property type="component" value="Unassembled WGS sequence"/>
</dbReference>
<dbReference type="Gene3D" id="3.30.950.10">
    <property type="entry name" value="Methyltransferase, Cobalt-precorrin-4 Transmethylase, Domain 2"/>
    <property type="match status" value="1"/>
</dbReference>
<dbReference type="CDD" id="cd11645">
    <property type="entry name" value="Precorrin_2_C20_MT"/>
    <property type="match status" value="1"/>
</dbReference>
<evidence type="ECO:0000259" key="8">
    <source>
        <dbReference type="Pfam" id="PF00590"/>
    </source>
</evidence>
<dbReference type="Pfam" id="PF00590">
    <property type="entry name" value="TP_methylase"/>
    <property type="match status" value="1"/>
</dbReference>
<dbReference type="NCBIfam" id="TIGR01467">
    <property type="entry name" value="cobI_cbiL"/>
    <property type="match status" value="1"/>
</dbReference>
<evidence type="ECO:0000313" key="9">
    <source>
        <dbReference type="EMBL" id="GAA4900677.1"/>
    </source>
</evidence>
<comment type="caution">
    <text evidence="9">The sequence shown here is derived from an EMBL/GenBank/DDBJ whole genome shotgun (WGS) entry which is preliminary data.</text>
</comment>
<dbReference type="InterPro" id="IPR006364">
    <property type="entry name" value="CobI/CbiL/CobIJ_dom"/>
</dbReference>
<accession>A0ABP9FFF8</accession>
<evidence type="ECO:0000256" key="2">
    <source>
        <dbReference type="ARBA" id="ARBA00005879"/>
    </source>
</evidence>
<keyword evidence="3" id="KW-0169">Cobalamin biosynthesis</keyword>
<dbReference type="PANTHER" id="PTHR43467">
    <property type="entry name" value="COBALT-PRECORRIN-2 C(20)-METHYLTRANSFERASE"/>
    <property type="match status" value="1"/>
</dbReference>
<reference evidence="10" key="1">
    <citation type="journal article" date="2019" name="Int. J. Syst. Evol. Microbiol.">
        <title>The Global Catalogue of Microorganisms (GCM) 10K type strain sequencing project: providing services to taxonomists for standard genome sequencing and annotation.</title>
        <authorList>
            <consortium name="The Broad Institute Genomics Platform"/>
            <consortium name="The Broad Institute Genome Sequencing Center for Infectious Disease"/>
            <person name="Wu L."/>
            <person name="Ma J."/>
        </authorList>
    </citation>
    <scope>NUCLEOTIDE SEQUENCE [LARGE SCALE GENOMIC DNA]</scope>
    <source>
        <strain evidence="10">JCM 19125</strain>
    </source>
</reference>
<evidence type="ECO:0000256" key="7">
    <source>
        <dbReference type="PIRNR" id="PIRNR036427"/>
    </source>
</evidence>
<feature type="domain" description="Tetrapyrrole methylase" evidence="8">
    <location>
        <begin position="11"/>
        <end position="222"/>
    </location>
</feature>
<evidence type="ECO:0000256" key="3">
    <source>
        <dbReference type="ARBA" id="ARBA00022573"/>
    </source>
</evidence>
<sequence length="252" mass="26287">MNTVPTHAHRRLIGVGVGPGDPTHVTLKAAEALRTADVVLVPATEASGDGPGRAELIVAEVAPAARLRRIPFTMADRSGVSERRKEAWLTSAAAAVEEFDGGAGVVAFATVGDPSVYSTFSYLAAHVVASRPGVEVEVVPGITAMQALAAESRTPLVEGQEVLALVPVTVGLDRVRELLRAADTVVAYKGGRTLPDLVRLLRDEGRDGVVGVNVSLAGQRLLQLDDLGDGERAPYFSTVLSAPRRTETGGAL</sequence>
<dbReference type="InterPro" id="IPR012382">
    <property type="entry name" value="CobI/CbiL"/>
</dbReference>
<proteinExistence type="inferred from homology"/>
<keyword evidence="4" id="KW-0489">Methyltransferase</keyword>
<dbReference type="EMBL" id="BAABLV010000031">
    <property type="protein sequence ID" value="GAA4900677.1"/>
    <property type="molecule type" value="Genomic_DNA"/>
</dbReference>
<dbReference type="PIRSF" id="PIRSF036427">
    <property type="entry name" value="Precrrn-2_mtase"/>
    <property type="match status" value="1"/>
</dbReference>
<comment type="pathway">
    <text evidence="1">Cofactor biosynthesis; adenosylcobalamin biosynthesis.</text>
</comment>
<organism evidence="9 10">
    <name type="scientific">Tessaracoccus lubricantis</name>
    <dbReference type="NCBI Taxonomy" id="545543"/>
    <lineage>
        <taxon>Bacteria</taxon>
        <taxon>Bacillati</taxon>
        <taxon>Actinomycetota</taxon>
        <taxon>Actinomycetes</taxon>
        <taxon>Propionibacteriales</taxon>
        <taxon>Propionibacteriaceae</taxon>
        <taxon>Tessaracoccus</taxon>
    </lineage>
</organism>
<evidence type="ECO:0000313" key="10">
    <source>
        <dbReference type="Proteomes" id="UP001501521"/>
    </source>
</evidence>
<evidence type="ECO:0000256" key="5">
    <source>
        <dbReference type="ARBA" id="ARBA00022679"/>
    </source>
</evidence>
<keyword evidence="6" id="KW-0949">S-adenosyl-L-methionine</keyword>
<dbReference type="SUPFAM" id="SSF53790">
    <property type="entry name" value="Tetrapyrrole methylase"/>
    <property type="match status" value="1"/>
</dbReference>
<dbReference type="Gene3D" id="3.40.1010.10">
    <property type="entry name" value="Cobalt-precorrin-4 Transmethylase, Domain 1"/>
    <property type="match status" value="1"/>
</dbReference>